<dbReference type="EMBL" id="PVEM01000012">
    <property type="protein sequence ID" value="PTD04897.1"/>
    <property type="molecule type" value="Genomic_DNA"/>
</dbReference>
<proteinExistence type="predicted"/>
<protein>
    <submittedName>
        <fullName evidence="3">Uncharacterized protein</fullName>
    </submittedName>
</protein>
<evidence type="ECO:0000256" key="1">
    <source>
        <dbReference type="SAM" id="MobiDB-lite"/>
    </source>
</evidence>
<evidence type="ECO:0000313" key="3">
    <source>
        <dbReference type="EMBL" id="PTD04897.1"/>
    </source>
</evidence>
<evidence type="ECO:0000256" key="2">
    <source>
        <dbReference type="SAM" id="SignalP"/>
    </source>
</evidence>
<feature type="compositionally biased region" description="Polar residues" evidence="1">
    <location>
        <begin position="34"/>
        <end position="44"/>
    </location>
</feature>
<dbReference type="Proteomes" id="UP000241587">
    <property type="component" value="Unassembled WGS sequence"/>
</dbReference>
<feature type="compositionally biased region" description="Low complexity" evidence="1">
    <location>
        <begin position="45"/>
        <end position="64"/>
    </location>
</feature>
<gene>
    <name evidence="3" type="ORF">FCULG_00000258</name>
    <name evidence="4" type="ORF">HYE67_003145</name>
</gene>
<evidence type="ECO:0000313" key="4">
    <source>
        <dbReference type="EMBL" id="QPC60914.1"/>
    </source>
</evidence>
<dbReference type="Proteomes" id="UP000663297">
    <property type="component" value="Chromosome 2"/>
</dbReference>
<dbReference type="Gene3D" id="2.60.120.260">
    <property type="entry name" value="Galactose-binding domain-like"/>
    <property type="match status" value="1"/>
</dbReference>
<organism evidence="3 5">
    <name type="scientific">Fusarium culmorum</name>
    <dbReference type="NCBI Taxonomy" id="5516"/>
    <lineage>
        <taxon>Eukaryota</taxon>
        <taxon>Fungi</taxon>
        <taxon>Dikarya</taxon>
        <taxon>Ascomycota</taxon>
        <taxon>Pezizomycotina</taxon>
        <taxon>Sordariomycetes</taxon>
        <taxon>Hypocreomycetidae</taxon>
        <taxon>Hypocreales</taxon>
        <taxon>Nectriaceae</taxon>
        <taxon>Fusarium</taxon>
    </lineage>
</organism>
<dbReference type="OrthoDB" id="5102593at2759"/>
<reference evidence="4" key="2">
    <citation type="submission" date="2020-11" db="EMBL/GenBank/DDBJ databases">
        <title>The chromosome-scale genome resource for two endophytic Fusarium species: F. culmorum and F. pseudograminearum.</title>
        <authorList>
            <person name="Yuan Z."/>
        </authorList>
    </citation>
    <scope>NUCLEOTIDE SEQUENCE</scope>
    <source>
        <strain evidence="4">Class2-1B</strain>
    </source>
</reference>
<evidence type="ECO:0000313" key="5">
    <source>
        <dbReference type="Proteomes" id="UP000241587"/>
    </source>
</evidence>
<dbReference type="OMA" id="ISQTIAC"/>
<sequence>MRLIHLLALCSTALASPCKPSASSATSAVATTTEKPSLPTTQPVTISESAAASTTSAEPSTTISDAPQQPSNLIRNAGFEDDTIAPWTISRDFGTPTLSTAEFHGGSQSGFISASLGGPGDIGFRNVLDASLFEADKPANFGESLNEWVLASVTCSWSQTRLDAGISVAVRGTCQQLSFYVDDASLVAVE</sequence>
<feature type="signal peptide" evidence="2">
    <location>
        <begin position="1"/>
        <end position="15"/>
    </location>
</feature>
<reference evidence="3 5" key="1">
    <citation type="submission" date="2018-02" db="EMBL/GenBank/DDBJ databases">
        <title>Fusarium culmorum secondary metabolites in fungal-bacterial-plant interactions.</title>
        <authorList>
            <person name="Schmidt R."/>
        </authorList>
    </citation>
    <scope>NUCLEOTIDE SEQUENCE [LARGE SCALE GENOMIC DNA]</scope>
    <source>
        <strain evidence="3 5">PV</strain>
    </source>
</reference>
<name>A0A2T4GMZ1_FUSCU</name>
<keyword evidence="5" id="KW-1185">Reference proteome</keyword>
<dbReference type="EMBL" id="CP064748">
    <property type="protein sequence ID" value="QPC60914.1"/>
    <property type="molecule type" value="Genomic_DNA"/>
</dbReference>
<keyword evidence="2" id="KW-0732">Signal</keyword>
<feature type="chain" id="PRO_5036050605" evidence="2">
    <location>
        <begin position="16"/>
        <end position="190"/>
    </location>
</feature>
<accession>A0A2T4GMZ1</accession>
<feature type="region of interest" description="Disordered" evidence="1">
    <location>
        <begin position="29"/>
        <end position="74"/>
    </location>
</feature>
<dbReference type="AlphaFoldDB" id="A0A2T4GMZ1"/>
<feature type="compositionally biased region" description="Polar residues" evidence="1">
    <location>
        <begin position="65"/>
        <end position="74"/>
    </location>
</feature>